<dbReference type="GO" id="GO:0016020">
    <property type="term" value="C:membrane"/>
    <property type="evidence" value="ECO:0007669"/>
    <property type="project" value="UniProtKB-SubCell"/>
</dbReference>
<evidence type="ECO:0000256" key="5">
    <source>
        <dbReference type="SAM" id="Phobius"/>
    </source>
</evidence>
<feature type="transmembrane region" description="Helical" evidence="5">
    <location>
        <begin position="82"/>
        <end position="105"/>
    </location>
</feature>
<dbReference type="AlphaFoldDB" id="A0A1Y5TD18"/>
<dbReference type="PANTHER" id="PTHR35371:SF1">
    <property type="entry name" value="BLR7753 PROTEIN"/>
    <property type="match status" value="1"/>
</dbReference>
<dbReference type="SUPFAM" id="SSF161084">
    <property type="entry name" value="MAPEG domain-like"/>
    <property type="match status" value="1"/>
</dbReference>
<keyword evidence="2 5" id="KW-0812">Transmembrane</keyword>
<dbReference type="PANTHER" id="PTHR35371">
    <property type="entry name" value="INNER MEMBRANE PROTEIN"/>
    <property type="match status" value="1"/>
</dbReference>
<dbReference type="OrthoDB" id="7743618at2"/>
<evidence type="ECO:0000313" key="6">
    <source>
        <dbReference type="EMBL" id="SLN61253.1"/>
    </source>
</evidence>
<proteinExistence type="predicted"/>
<evidence type="ECO:0000256" key="2">
    <source>
        <dbReference type="ARBA" id="ARBA00022692"/>
    </source>
</evidence>
<comment type="subcellular location">
    <subcellularLocation>
        <location evidence="1">Membrane</location>
    </subcellularLocation>
</comment>
<protein>
    <submittedName>
        <fullName evidence="6">MAPEG family protein</fullName>
    </submittedName>
</protein>
<feature type="transmembrane region" description="Helical" evidence="5">
    <location>
        <begin position="56"/>
        <end position="76"/>
    </location>
</feature>
<dbReference type="Proteomes" id="UP000193862">
    <property type="component" value="Unassembled WGS sequence"/>
</dbReference>
<keyword evidence="4 5" id="KW-0472">Membrane</keyword>
<name>A0A1Y5TD18_9RHOB</name>
<evidence type="ECO:0000313" key="7">
    <source>
        <dbReference type="Proteomes" id="UP000193862"/>
    </source>
</evidence>
<feature type="transmembrane region" description="Helical" evidence="5">
    <location>
        <begin position="112"/>
        <end position="129"/>
    </location>
</feature>
<accession>A0A1Y5TD18</accession>
<evidence type="ECO:0000256" key="3">
    <source>
        <dbReference type="ARBA" id="ARBA00022989"/>
    </source>
</evidence>
<dbReference type="InterPro" id="IPR023352">
    <property type="entry name" value="MAPEG-like_dom_sf"/>
</dbReference>
<evidence type="ECO:0000256" key="4">
    <source>
        <dbReference type="ARBA" id="ARBA00023136"/>
    </source>
</evidence>
<reference evidence="6 7" key="1">
    <citation type="submission" date="2017-03" db="EMBL/GenBank/DDBJ databases">
        <authorList>
            <person name="Afonso C.L."/>
            <person name="Miller P.J."/>
            <person name="Scott M.A."/>
            <person name="Spackman E."/>
            <person name="Goraichik I."/>
            <person name="Dimitrov K.M."/>
            <person name="Suarez D.L."/>
            <person name="Swayne D.E."/>
        </authorList>
    </citation>
    <scope>NUCLEOTIDE SEQUENCE [LARGE SCALE GENOMIC DNA]</scope>
    <source>
        <strain evidence="6 7">CECT 8620</strain>
    </source>
</reference>
<keyword evidence="3 5" id="KW-1133">Transmembrane helix</keyword>
<dbReference type="InterPro" id="IPR001129">
    <property type="entry name" value="Membr-assoc_MAPEG"/>
</dbReference>
<sequence>MTPELLALGATALIHVAIVGWSQKSLEADVGHEGNVGTRENLDARLSEKTKRLRRALANHTENIALFVIAVVMVQFTGSNGWFTAICAWVFVIARALYVPAYAFAWVPYRSLIFTVGLVACLAMIIASLF</sequence>
<organism evidence="6 7">
    <name type="scientific">Aquimixticola soesokkakensis</name>
    <dbReference type="NCBI Taxonomy" id="1519096"/>
    <lineage>
        <taxon>Bacteria</taxon>
        <taxon>Pseudomonadati</taxon>
        <taxon>Pseudomonadota</taxon>
        <taxon>Alphaproteobacteria</taxon>
        <taxon>Rhodobacterales</taxon>
        <taxon>Paracoccaceae</taxon>
        <taxon>Aquimixticola</taxon>
    </lineage>
</organism>
<dbReference type="Gene3D" id="1.20.120.550">
    <property type="entry name" value="Membrane associated eicosanoid/glutathione metabolism-like domain"/>
    <property type="match status" value="1"/>
</dbReference>
<gene>
    <name evidence="6" type="ORF">AQS8620_02794</name>
</gene>
<dbReference type="Pfam" id="PF01124">
    <property type="entry name" value="MAPEG"/>
    <property type="match status" value="1"/>
</dbReference>
<keyword evidence="7" id="KW-1185">Reference proteome</keyword>
<evidence type="ECO:0000256" key="1">
    <source>
        <dbReference type="ARBA" id="ARBA00004370"/>
    </source>
</evidence>
<dbReference type="RefSeq" id="WP_085837590.1">
    <property type="nucleotide sequence ID" value="NZ_FWFS01000010.1"/>
</dbReference>
<dbReference type="EMBL" id="FWFS01000010">
    <property type="protein sequence ID" value="SLN61253.1"/>
    <property type="molecule type" value="Genomic_DNA"/>
</dbReference>